<dbReference type="AlphaFoldDB" id="A0AAD1SBU9"/>
<dbReference type="PROSITE" id="PS00107">
    <property type="entry name" value="PROTEIN_KINASE_ATP"/>
    <property type="match status" value="1"/>
</dbReference>
<organism evidence="9 10">
    <name type="scientific">Pelobates cultripes</name>
    <name type="common">Western spadefoot toad</name>
    <dbReference type="NCBI Taxonomy" id="61616"/>
    <lineage>
        <taxon>Eukaryota</taxon>
        <taxon>Metazoa</taxon>
        <taxon>Chordata</taxon>
        <taxon>Craniata</taxon>
        <taxon>Vertebrata</taxon>
        <taxon>Euteleostomi</taxon>
        <taxon>Amphibia</taxon>
        <taxon>Batrachia</taxon>
        <taxon>Anura</taxon>
        <taxon>Pelobatoidea</taxon>
        <taxon>Pelobatidae</taxon>
        <taxon>Pelobates</taxon>
    </lineage>
</organism>
<protein>
    <submittedName>
        <fullName evidence="9">Homeodomain-interacting kinase 1 isoform X3</fullName>
    </submittedName>
</protein>
<feature type="binding site" evidence="6">
    <location>
        <position position="136"/>
    </location>
    <ligand>
        <name>ATP</name>
        <dbReference type="ChEBI" id="CHEBI:30616"/>
    </ligand>
</feature>
<feature type="region of interest" description="Disordered" evidence="7">
    <location>
        <begin position="613"/>
        <end position="634"/>
    </location>
</feature>
<accession>A0AAD1SBU9</accession>
<dbReference type="PANTHER" id="PTHR24058">
    <property type="entry name" value="DUAL SPECIFICITY PROTEIN KINASE"/>
    <property type="match status" value="1"/>
</dbReference>
<dbReference type="PROSITE" id="PS50011">
    <property type="entry name" value="PROTEIN_KINASE_DOM"/>
    <property type="match status" value="1"/>
</dbReference>
<dbReference type="Gene3D" id="1.10.510.10">
    <property type="entry name" value="Transferase(Phosphotransferase) domain 1"/>
    <property type="match status" value="1"/>
</dbReference>
<evidence type="ECO:0000256" key="5">
    <source>
        <dbReference type="ARBA" id="ARBA00022840"/>
    </source>
</evidence>
<keyword evidence="9" id="KW-0238">DNA-binding</keyword>
<feature type="region of interest" description="Disordered" evidence="7">
    <location>
        <begin position="441"/>
        <end position="467"/>
    </location>
</feature>
<keyword evidence="3 6" id="KW-0547">Nucleotide-binding</keyword>
<dbReference type="InterPro" id="IPR011009">
    <property type="entry name" value="Kinase-like_dom_sf"/>
</dbReference>
<keyword evidence="1" id="KW-0723">Serine/threonine-protein kinase</keyword>
<keyword evidence="2" id="KW-0808">Transferase</keyword>
<keyword evidence="4 9" id="KW-0418">Kinase</keyword>
<dbReference type="InterPro" id="IPR000719">
    <property type="entry name" value="Prot_kinase_dom"/>
</dbReference>
<name>A0AAD1SBU9_PELCU</name>
<dbReference type="InterPro" id="IPR008271">
    <property type="entry name" value="Ser/Thr_kinase_AS"/>
</dbReference>
<dbReference type="Gene3D" id="3.30.200.20">
    <property type="entry name" value="Phosphorylase Kinase, domain 1"/>
    <property type="match status" value="1"/>
</dbReference>
<dbReference type="GO" id="GO:0005634">
    <property type="term" value="C:nucleus"/>
    <property type="evidence" value="ECO:0007669"/>
    <property type="project" value="TreeGrafter"/>
</dbReference>
<evidence type="ECO:0000256" key="1">
    <source>
        <dbReference type="ARBA" id="ARBA00022527"/>
    </source>
</evidence>
<feature type="compositionally biased region" description="Basic and acidic residues" evidence="7">
    <location>
        <begin position="446"/>
        <end position="467"/>
    </location>
</feature>
<evidence type="ECO:0000313" key="10">
    <source>
        <dbReference type="Proteomes" id="UP001295444"/>
    </source>
</evidence>
<evidence type="ECO:0000313" key="9">
    <source>
        <dbReference type="EMBL" id="CAH2296852.1"/>
    </source>
</evidence>
<feature type="domain" description="Protein kinase" evidence="8">
    <location>
        <begin position="107"/>
        <end position="406"/>
    </location>
</feature>
<evidence type="ECO:0000259" key="8">
    <source>
        <dbReference type="PROSITE" id="PS50011"/>
    </source>
</evidence>
<dbReference type="SUPFAM" id="SSF56112">
    <property type="entry name" value="Protein kinase-like (PK-like)"/>
    <property type="match status" value="1"/>
</dbReference>
<evidence type="ECO:0000256" key="6">
    <source>
        <dbReference type="PROSITE-ProRule" id="PRU10141"/>
    </source>
</evidence>
<keyword evidence="10" id="KW-1185">Reference proteome</keyword>
<dbReference type="InterPro" id="IPR017441">
    <property type="entry name" value="Protein_kinase_ATP_BS"/>
</dbReference>
<keyword evidence="9" id="KW-0371">Homeobox</keyword>
<keyword evidence="5 6" id="KW-0067">ATP-binding</keyword>
<dbReference type="InterPro" id="IPR050494">
    <property type="entry name" value="Ser_Thr_dual-spec_kinase"/>
</dbReference>
<evidence type="ECO:0000256" key="7">
    <source>
        <dbReference type="SAM" id="MobiDB-lite"/>
    </source>
</evidence>
<dbReference type="GO" id="GO:0005737">
    <property type="term" value="C:cytoplasm"/>
    <property type="evidence" value="ECO:0007669"/>
    <property type="project" value="TreeGrafter"/>
</dbReference>
<dbReference type="SMART" id="SM00220">
    <property type="entry name" value="S_TKc"/>
    <property type="match status" value="1"/>
</dbReference>
<dbReference type="PANTHER" id="PTHR24058:SF46">
    <property type="entry name" value="HOMEODOMAIN-INTERACTING PROTEIN KINASE 4"/>
    <property type="match status" value="1"/>
</dbReference>
<dbReference type="PROSITE" id="PS00108">
    <property type="entry name" value="PROTEIN_KINASE_ST"/>
    <property type="match status" value="1"/>
</dbReference>
<dbReference type="GO" id="GO:0004713">
    <property type="term" value="F:protein tyrosine kinase activity"/>
    <property type="evidence" value="ECO:0007669"/>
    <property type="project" value="TreeGrafter"/>
</dbReference>
<dbReference type="GO" id="GO:0003677">
    <property type="term" value="F:DNA binding"/>
    <property type="evidence" value="ECO:0007669"/>
    <property type="project" value="UniProtKB-KW"/>
</dbReference>
<feature type="region of interest" description="Disordered" evidence="7">
    <location>
        <begin position="521"/>
        <end position="546"/>
    </location>
</feature>
<reference evidence="9" key="1">
    <citation type="submission" date="2022-03" db="EMBL/GenBank/DDBJ databases">
        <authorList>
            <person name="Alioto T."/>
            <person name="Alioto T."/>
            <person name="Gomez Garrido J."/>
        </authorList>
    </citation>
    <scope>NUCLEOTIDE SEQUENCE</scope>
</reference>
<dbReference type="EMBL" id="OW240916">
    <property type="protein sequence ID" value="CAH2296852.1"/>
    <property type="molecule type" value="Genomic_DNA"/>
</dbReference>
<sequence>MLSPLTFIWSSEGRYNLHLIQSRPRRDPARFPSCRSDHVTRGIPGHVPGTKPRLHVHLVVYHNTADRLHIREIKHSWSSTPLDLIGQRKSDQQLEQRKILHSNTNAYEVVGFLGSGTFGHVVKCVKKGTGENVAVKILKNHPFTKAQVRAEINILAQLNKESPEEFNFVKAFEFFCCKDFYCLVFEMMEMSLFEFMVQRKYDPLPVKYIRPIVQQVGTALAKLQSLRIIHTDLKPANIMMVDTSRHPFKVKVIDFGSAIHMNGAQWSSYLQTRFYRSPEIILGLPFREAIDMWSLGCIMAELFIGFPLYPGATEYDQIRYITETQGMPPEIMLNHGMKTKSYFTSDSGSVNLPWRLKMNVPSERRSPEIFVEMRDRHHCLHLIKRMLTIDGRDRITPMDTLSHPFISMAHFQRLTCSSYVNSCRQTMEICKQRQEECQVSPGMGTETRDEDHKMPMEEKEGTEKQEKECQERLLKLVVTLADKMELNTETSNITVDDPRGPCEIPSSAQIKIEVQQEVHPVSPGMGTETQNEDHKTPPEVKEDPEKQEKEYCLRIQKMYAQIATLAKKAGLRKEISNQTEDEPLGTCEIVPPAQIEIVVQDIVTDIQEQQGQIEISNSDEGERVEKKKEKRKKGSCLGRLLRSLCCCFGRKSKKVKGDNDE</sequence>
<dbReference type="GO" id="GO:0005524">
    <property type="term" value="F:ATP binding"/>
    <property type="evidence" value="ECO:0007669"/>
    <property type="project" value="UniProtKB-UniRule"/>
</dbReference>
<proteinExistence type="predicted"/>
<dbReference type="Pfam" id="PF00069">
    <property type="entry name" value="Pkinase"/>
    <property type="match status" value="1"/>
</dbReference>
<feature type="compositionally biased region" description="Basic and acidic residues" evidence="7">
    <location>
        <begin position="531"/>
        <end position="546"/>
    </location>
</feature>
<evidence type="ECO:0000256" key="3">
    <source>
        <dbReference type="ARBA" id="ARBA00022741"/>
    </source>
</evidence>
<gene>
    <name evidence="9" type="ORF">PECUL_23A034687</name>
</gene>
<evidence type="ECO:0000256" key="4">
    <source>
        <dbReference type="ARBA" id="ARBA00022777"/>
    </source>
</evidence>
<dbReference type="Proteomes" id="UP001295444">
    <property type="component" value="Chromosome 05"/>
</dbReference>
<evidence type="ECO:0000256" key="2">
    <source>
        <dbReference type="ARBA" id="ARBA00022679"/>
    </source>
</evidence>
<dbReference type="GO" id="GO:0004674">
    <property type="term" value="F:protein serine/threonine kinase activity"/>
    <property type="evidence" value="ECO:0007669"/>
    <property type="project" value="UniProtKB-KW"/>
</dbReference>